<gene>
    <name evidence="7 8" type="primary">rpmE</name>
    <name evidence="8" type="ORF">GMA92_06215</name>
</gene>
<dbReference type="Proteomes" id="UP000487649">
    <property type="component" value="Unassembled WGS sequence"/>
</dbReference>
<sequence>MKQGIHPEYNRINVVCTTCGNEFESGSVKKEIRVDTCSNCHPFYTGRQKFAQADGRIERFNKKYGINSK</sequence>
<name>A0A173TM82_9FIRM</name>
<evidence type="ECO:0000256" key="6">
    <source>
        <dbReference type="ARBA" id="ARBA00035687"/>
    </source>
</evidence>
<dbReference type="PRINTS" id="PR01249">
    <property type="entry name" value="RIBOSOMALL31"/>
</dbReference>
<comment type="similarity">
    <text evidence="1 7">Belongs to the bacterial ribosomal protein bL31 family. Type A subfamily.</text>
</comment>
<dbReference type="PANTHER" id="PTHR33280:SF1">
    <property type="entry name" value="LARGE RIBOSOMAL SUBUNIT PROTEIN BL31C"/>
    <property type="match status" value="1"/>
</dbReference>
<keyword evidence="2 7" id="KW-0699">rRNA-binding</keyword>
<dbReference type="SUPFAM" id="SSF143800">
    <property type="entry name" value="L28p-like"/>
    <property type="match status" value="1"/>
</dbReference>
<dbReference type="Gene3D" id="4.10.830.30">
    <property type="entry name" value="Ribosomal protein L31"/>
    <property type="match status" value="1"/>
</dbReference>
<comment type="caution">
    <text evidence="8">The sequence shown here is derived from an EMBL/GenBank/DDBJ whole genome shotgun (WGS) entry which is preliminary data.</text>
</comment>
<dbReference type="NCBIfam" id="TIGR00105">
    <property type="entry name" value="L31"/>
    <property type="match status" value="1"/>
</dbReference>
<accession>A0A173TM82</accession>
<dbReference type="HAMAP" id="MF_00501">
    <property type="entry name" value="Ribosomal_bL31_1"/>
    <property type="match status" value="1"/>
</dbReference>
<comment type="function">
    <text evidence="7">Binds the 23S rRNA.</text>
</comment>
<evidence type="ECO:0000256" key="7">
    <source>
        <dbReference type="HAMAP-Rule" id="MF_00501"/>
    </source>
</evidence>
<dbReference type="InterPro" id="IPR034704">
    <property type="entry name" value="Ribosomal_bL28/bL31-like_sf"/>
</dbReference>
<keyword evidence="5 7" id="KW-0687">Ribonucleoprotein</keyword>
<evidence type="ECO:0000313" key="9">
    <source>
        <dbReference type="Proteomes" id="UP000487649"/>
    </source>
</evidence>
<dbReference type="GeneID" id="60057957"/>
<evidence type="ECO:0000256" key="1">
    <source>
        <dbReference type="ARBA" id="ARBA00009296"/>
    </source>
</evidence>
<reference evidence="8 9" key="1">
    <citation type="journal article" date="2019" name="Nat. Med.">
        <title>A library of human gut bacterial isolates paired with longitudinal multiomics data enables mechanistic microbiome research.</title>
        <authorList>
            <person name="Poyet M."/>
            <person name="Groussin M."/>
            <person name="Gibbons S.M."/>
            <person name="Avila-Pacheco J."/>
            <person name="Jiang X."/>
            <person name="Kearney S.M."/>
            <person name="Perrotta A.R."/>
            <person name="Berdy B."/>
            <person name="Zhao S."/>
            <person name="Lieberman T.D."/>
            <person name="Swanson P.K."/>
            <person name="Smith M."/>
            <person name="Roesemann S."/>
            <person name="Alexander J.E."/>
            <person name="Rich S.A."/>
            <person name="Livny J."/>
            <person name="Vlamakis H."/>
            <person name="Clish C."/>
            <person name="Bullock K."/>
            <person name="Deik A."/>
            <person name="Scott J."/>
            <person name="Pierce K.A."/>
            <person name="Xavier R.J."/>
            <person name="Alm E.J."/>
        </authorList>
    </citation>
    <scope>NUCLEOTIDE SEQUENCE [LARGE SCALE GENOMIC DNA]</scope>
    <source>
        <strain evidence="8 9">BIOML-A198</strain>
    </source>
</reference>
<proteinExistence type="inferred from homology"/>
<evidence type="ECO:0000256" key="5">
    <source>
        <dbReference type="ARBA" id="ARBA00023274"/>
    </source>
</evidence>
<protein>
    <recommendedName>
        <fullName evidence="6 7">Large ribosomal subunit protein bL31</fullName>
    </recommendedName>
</protein>
<dbReference type="EMBL" id="WMQE01000011">
    <property type="protein sequence ID" value="MTK21009.1"/>
    <property type="molecule type" value="Genomic_DNA"/>
</dbReference>
<dbReference type="PROSITE" id="PS01143">
    <property type="entry name" value="RIBOSOMAL_L31"/>
    <property type="match status" value="1"/>
</dbReference>
<dbReference type="NCBIfam" id="NF000612">
    <property type="entry name" value="PRK00019.1"/>
    <property type="match status" value="1"/>
</dbReference>
<keyword evidence="3 7" id="KW-0694">RNA-binding</keyword>
<dbReference type="PANTHER" id="PTHR33280">
    <property type="entry name" value="50S RIBOSOMAL PROTEIN L31, CHLOROPLASTIC"/>
    <property type="match status" value="1"/>
</dbReference>
<dbReference type="GO" id="GO:0005840">
    <property type="term" value="C:ribosome"/>
    <property type="evidence" value="ECO:0007669"/>
    <property type="project" value="UniProtKB-KW"/>
</dbReference>
<dbReference type="NCBIfam" id="NF001809">
    <property type="entry name" value="PRK00528.1"/>
    <property type="match status" value="1"/>
</dbReference>
<evidence type="ECO:0000256" key="4">
    <source>
        <dbReference type="ARBA" id="ARBA00022980"/>
    </source>
</evidence>
<dbReference type="RefSeq" id="WP_006785302.1">
    <property type="nucleotide sequence ID" value="NZ_CABJBH010000015.1"/>
</dbReference>
<evidence type="ECO:0000256" key="3">
    <source>
        <dbReference type="ARBA" id="ARBA00022884"/>
    </source>
</evidence>
<dbReference type="InterPro" id="IPR042105">
    <property type="entry name" value="Ribosomal_bL31_sf"/>
</dbReference>
<evidence type="ECO:0000313" key="8">
    <source>
        <dbReference type="EMBL" id="MTK21009.1"/>
    </source>
</evidence>
<comment type="subunit">
    <text evidence="7">Part of the 50S ribosomal subunit.</text>
</comment>
<dbReference type="InterPro" id="IPR027491">
    <property type="entry name" value="Ribosomal_bL31_A"/>
</dbReference>
<comment type="caution">
    <text evidence="7">Lacks conserved residue(s) required for the propagation of feature annotation.</text>
</comment>
<dbReference type="GO" id="GO:0006412">
    <property type="term" value="P:translation"/>
    <property type="evidence" value="ECO:0007669"/>
    <property type="project" value="UniProtKB-UniRule"/>
</dbReference>
<dbReference type="AlphaFoldDB" id="A0A173TM82"/>
<keyword evidence="4 7" id="KW-0689">Ribosomal protein</keyword>
<organism evidence="8 9">
    <name type="scientific">Turicibacter sanguinis</name>
    <dbReference type="NCBI Taxonomy" id="154288"/>
    <lineage>
        <taxon>Bacteria</taxon>
        <taxon>Bacillati</taxon>
        <taxon>Bacillota</taxon>
        <taxon>Erysipelotrichia</taxon>
        <taxon>Erysipelotrichales</taxon>
        <taxon>Turicibacteraceae</taxon>
        <taxon>Turicibacter</taxon>
    </lineage>
</organism>
<evidence type="ECO:0000256" key="2">
    <source>
        <dbReference type="ARBA" id="ARBA00022730"/>
    </source>
</evidence>
<dbReference type="GO" id="GO:1990904">
    <property type="term" value="C:ribonucleoprotein complex"/>
    <property type="evidence" value="ECO:0007669"/>
    <property type="project" value="UniProtKB-KW"/>
</dbReference>
<dbReference type="Pfam" id="PF01197">
    <property type="entry name" value="Ribosomal_L31"/>
    <property type="match status" value="1"/>
</dbReference>
<dbReference type="OrthoDB" id="9803251at2"/>
<dbReference type="InterPro" id="IPR002150">
    <property type="entry name" value="Ribosomal_bL31"/>
</dbReference>
<dbReference type="GO" id="GO:0019843">
    <property type="term" value="F:rRNA binding"/>
    <property type="evidence" value="ECO:0007669"/>
    <property type="project" value="UniProtKB-KW"/>
</dbReference>
<dbReference type="GO" id="GO:0003735">
    <property type="term" value="F:structural constituent of ribosome"/>
    <property type="evidence" value="ECO:0007669"/>
    <property type="project" value="InterPro"/>
</dbReference>